<dbReference type="AlphaFoldDB" id="A0A5B7JN48"/>
<dbReference type="EMBL" id="VSRR010098891">
    <property type="protein sequence ID" value="MPC94517.1"/>
    <property type="molecule type" value="Genomic_DNA"/>
</dbReference>
<accession>A0A5B7JN48</accession>
<dbReference type="Proteomes" id="UP000324222">
    <property type="component" value="Unassembled WGS sequence"/>
</dbReference>
<evidence type="ECO:0000313" key="2">
    <source>
        <dbReference type="EMBL" id="MPC94517.1"/>
    </source>
</evidence>
<reference evidence="2 3" key="1">
    <citation type="submission" date="2019-05" db="EMBL/GenBank/DDBJ databases">
        <title>Another draft genome of Portunus trituberculatus and its Hox gene families provides insights of decapod evolution.</title>
        <authorList>
            <person name="Jeong J.-H."/>
            <person name="Song I."/>
            <person name="Kim S."/>
            <person name="Choi T."/>
            <person name="Kim D."/>
            <person name="Ryu S."/>
            <person name="Kim W."/>
        </authorList>
    </citation>
    <scope>NUCLEOTIDE SEQUENCE [LARGE SCALE GENOMIC DNA]</scope>
    <source>
        <tissue evidence="2">Muscle</tissue>
    </source>
</reference>
<name>A0A5B7JN48_PORTR</name>
<proteinExistence type="predicted"/>
<evidence type="ECO:0000313" key="3">
    <source>
        <dbReference type="Proteomes" id="UP000324222"/>
    </source>
</evidence>
<gene>
    <name evidence="2" type="ORF">E2C01_089690</name>
</gene>
<feature type="compositionally biased region" description="Basic and acidic residues" evidence="1">
    <location>
        <begin position="1"/>
        <end position="10"/>
    </location>
</feature>
<organism evidence="2 3">
    <name type="scientific">Portunus trituberculatus</name>
    <name type="common">Swimming crab</name>
    <name type="synonym">Neptunus trituberculatus</name>
    <dbReference type="NCBI Taxonomy" id="210409"/>
    <lineage>
        <taxon>Eukaryota</taxon>
        <taxon>Metazoa</taxon>
        <taxon>Ecdysozoa</taxon>
        <taxon>Arthropoda</taxon>
        <taxon>Crustacea</taxon>
        <taxon>Multicrustacea</taxon>
        <taxon>Malacostraca</taxon>
        <taxon>Eumalacostraca</taxon>
        <taxon>Eucarida</taxon>
        <taxon>Decapoda</taxon>
        <taxon>Pleocyemata</taxon>
        <taxon>Brachyura</taxon>
        <taxon>Eubrachyura</taxon>
        <taxon>Portunoidea</taxon>
        <taxon>Portunidae</taxon>
        <taxon>Portuninae</taxon>
        <taxon>Portunus</taxon>
    </lineage>
</organism>
<keyword evidence="3" id="KW-1185">Reference proteome</keyword>
<evidence type="ECO:0000256" key="1">
    <source>
        <dbReference type="SAM" id="MobiDB-lite"/>
    </source>
</evidence>
<protein>
    <submittedName>
        <fullName evidence="2">Uncharacterized protein</fullName>
    </submittedName>
</protein>
<feature type="compositionally biased region" description="Basic and acidic residues" evidence="1">
    <location>
        <begin position="19"/>
        <end position="30"/>
    </location>
</feature>
<comment type="caution">
    <text evidence="2">The sequence shown here is derived from an EMBL/GenBank/DDBJ whole genome shotgun (WGS) entry which is preliminary data.</text>
</comment>
<sequence length="61" mass="6870">MVWHCNDRARNPTQSVPRDILKKTKSEDHPLPPGYRAELGVGWDTIDHTPITPTATHARPS</sequence>
<feature type="region of interest" description="Disordered" evidence="1">
    <location>
        <begin position="1"/>
        <end position="61"/>
    </location>
</feature>